<dbReference type="SUPFAM" id="SSF89550">
    <property type="entry name" value="PHP domain-like"/>
    <property type="match status" value="1"/>
</dbReference>
<accession>A0A4R9GPL2</accession>
<dbReference type="RefSeq" id="WP_135813213.1">
    <property type="nucleotide sequence ID" value="NZ_RQEV01000009.1"/>
</dbReference>
<evidence type="ECO:0000313" key="3">
    <source>
        <dbReference type="Proteomes" id="UP000297855"/>
    </source>
</evidence>
<dbReference type="EMBL" id="RQEV01000009">
    <property type="protein sequence ID" value="TGK18952.1"/>
    <property type="molecule type" value="Genomic_DNA"/>
</dbReference>
<keyword evidence="1" id="KW-0472">Membrane</keyword>
<dbReference type="Proteomes" id="UP000297855">
    <property type="component" value="Unassembled WGS sequence"/>
</dbReference>
<dbReference type="OrthoDB" id="336929at2"/>
<organism evidence="2 3">
    <name type="scientific">Leptospira fluminis</name>
    <dbReference type="NCBI Taxonomy" id="2484979"/>
    <lineage>
        <taxon>Bacteria</taxon>
        <taxon>Pseudomonadati</taxon>
        <taxon>Spirochaetota</taxon>
        <taxon>Spirochaetia</taxon>
        <taxon>Leptospirales</taxon>
        <taxon>Leptospiraceae</taxon>
        <taxon>Leptospira</taxon>
    </lineage>
</organism>
<evidence type="ECO:0000313" key="2">
    <source>
        <dbReference type="EMBL" id="TGK18952.1"/>
    </source>
</evidence>
<keyword evidence="3" id="KW-1185">Reference proteome</keyword>
<feature type="transmembrane region" description="Helical" evidence="1">
    <location>
        <begin position="6"/>
        <end position="28"/>
    </location>
</feature>
<protein>
    <submittedName>
        <fullName evidence="2">Phosphoesterase</fullName>
    </submittedName>
</protein>
<evidence type="ECO:0000256" key="1">
    <source>
        <dbReference type="SAM" id="Phobius"/>
    </source>
</evidence>
<sequence length="363" mass="42064">MWKRVLIYFLPALPLFLLGWIAWAILFLRSPLKTKPLGEWNKGELSNPYATSKKKRWIKAAIHLHTNRAWFTPLRNSPEEVMEVYANHGYELLSFTDYEKITRIPSGKIAGLSGYEWGRNFRKRHMTVLGAREVDHDMFPLYSSPENIQWEIDLQNKKGNFVTINHPSLYDSFPLPFLEKLSGYNAIEVLSPFGDILEYWDRLLSLGVSSFCMASDDLHYLPKEEYLKVTKDSFPSLREFATKMSDQDGESLMRYVLINSDSLEEKDVLSSLKSGNYACVRKMDRVLADPKLKIFGIRNGKEVYYEFEDLPLTVDFIGKNGKLLSRSYGQKKGSYRFQPGDLYVRIQIVFPTAVVLSNPFYQK</sequence>
<dbReference type="Gene3D" id="3.20.20.140">
    <property type="entry name" value="Metal-dependent hydrolases"/>
    <property type="match status" value="1"/>
</dbReference>
<comment type="caution">
    <text evidence="2">The sequence shown here is derived from an EMBL/GenBank/DDBJ whole genome shotgun (WGS) entry which is preliminary data.</text>
</comment>
<keyword evidence="1" id="KW-0812">Transmembrane</keyword>
<keyword evidence="1" id="KW-1133">Transmembrane helix</keyword>
<dbReference type="AlphaFoldDB" id="A0A4R9GPL2"/>
<dbReference type="InterPro" id="IPR016195">
    <property type="entry name" value="Pol/histidinol_Pase-like"/>
</dbReference>
<name>A0A4R9GPL2_9LEPT</name>
<gene>
    <name evidence="2" type="ORF">EHO61_08565</name>
</gene>
<proteinExistence type="predicted"/>
<reference evidence="2" key="1">
    <citation type="journal article" date="2019" name="PLoS Negl. Trop. Dis.">
        <title>Revisiting the worldwide diversity of Leptospira species in the environment.</title>
        <authorList>
            <person name="Vincent A.T."/>
            <person name="Schiettekatte O."/>
            <person name="Bourhy P."/>
            <person name="Veyrier F.J."/>
            <person name="Picardeau M."/>
        </authorList>
    </citation>
    <scope>NUCLEOTIDE SEQUENCE [LARGE SCALE GENOMIC DNA]</scope>
    <source>
        <strain evidence="2">SCS5</strain>
    </source>
</reference>